<feature type="chain" id="PRO_5045387743" evidence="1">
    <location>
        <begin position="23"/>
        <end position="203"/>
    </location>
</feature>
<protein>
    <submittedName>
        <fullName evidence="3">DUF4124 domain-containing protein</fullName>
    </submittedName>
</protein>
<dbReference type="RefSeq" id="WP_309483285.1">
    <property type="nucleotide sequence ID" value="NZ_CP133720.1"/>
</dbReference>
<dbReference type="EMBL" id="CP133720">
    <property type="protein sequence ID" value="WMW81808.1"/>
    <property type="molecule type" value="Genomic_DNA"/>
</dbReference>
<reference evidence="3" key="1">
    <citation type="submission" date="2023-09" db="EMBL/GenBank/DDBJ databases">
        <title>Undibacterium sp. 20NA77.5 isolated from freshwater.</title>
        <authorList>
            <person name="Le V."/>
            <person name="Ko S.-R."/>
            <person name="Ahn C.-Y."/>
            <person name="Oh H.-M."/>
        </authorList>
    </citation>
    <scope>NUCLEOTIDE SEQUENCE</scope>
    <source>
        <strain evidence="3">20NA77.5</strain>
    </source>
</reference>
<sequence length="203" mass="23483">MKLLSNFLSLTVLLVAFSSATAQGQLHKCINAEGKATYTDQPCALKNGEKNAEPNDRAIKKIQAIAQHKDVGKTCWTFSHRAYQCNTVQSQDLRTLFRETCNIPAKKFESEQNQDQRRLKKNYSPNEEVDDLDYSHRFTIKSRAVLKCETLDNEIWVYLNQQFPERISANDRKIIEHQLKLIPSQPRNEPEQTRYRISISPVN</sequence>
<feature type="domain" description="DUF4124" evidence="2">
    <location>
        <begin position="13"/>
        <end position="63"/>
    </location>
</feature>
<dbReference type="InterPro" id="IPR025392">
    <property type="entry name" value="DUF4124"/>
</dbReference>
<evidence type="ECO:0000259" key="2">
    <source>
        <dbReference type="Pfam" id="PF13511"/>
    </source>
</evidence>
<evidence type="ECO:0000256" key="1">
    <source>
        <dbReference type="SAM" id="SignalP"/>
    </source>
</evidence>
<keyword evidence="4" id="KW-1185">Reference proteome</keyword>
<feature type="signal peptide" evidence="1">
    <location>
        <begin position="1"/>
        <end position="22"/>
    </location>
</feature>
<dbReference type="Pfam" id="PF13511">
    <property type="entry name" value="DUF4124"/>
    <property type="match status" value="1"/>
</dbReference>
<organism evidence="3 4">
    <name type="scientific">Undibacterium cyanobacteriorum</name>
    <dbReference type="NCBI Taxonomy" id="3073561"/>
    <lineage>
        <taxon>Bacteria</taxon>
        <taxon>Pseudomonadati</taxon>
        <taxon>Pseudomonadota</taxon>
        <taxon>Betaproteobacteria</taxon>
        <taxon>Burkholderiales</taxon>
        <taxon>Oxalobacteraceae</taxon>
        <taxon>Undibacterium</taxon>
    </lineage>
</organism>
<dbReference type="Proteomes" id="UP001181355">
    <property type="component" value="Chromosome"/>
</dbReference>
<proteinExistence type="predicted"/>
<evidence type="ECO:0000313" key="4">
    <source>
        <dbReference type="Proteomes" id="UP001181355"/>
    </source>
</evidence>
<name>A0ABY9RLR1_9BURK</name>
<gene>
    <name evidence="3" type="ORF">RF679_05875</name>
</gene>
<evidence type="ECO:0000313" key="3">
    <source>
        <dbReference type="EMBL" id="WMW81808.1"/>
    </source>
</evidence>
<keyword evidence="1" id="KW-0732">Signal</keyword>
<accession>A0ABY9RLR1</accession>